<dbReference type="EMBL" id="JAANYN010000002">
    <property type="protein sequence ID" value="NHE56512.1"/>
    <property type="molecule type" value="Genomic_DNA"/>
</dbReference>
<gene>
    <name evidence="1" type="ORF">G9Q97_06765</name>
</gene>
<reference evidence="1 2" key="1">
    <citation type="submission" date="2020-03" db="EMBL/GenBank/DDBJ databases">
        <title>Cyclobacterium plantarum sp. nov., a marine bacterium isolated from a coastal-marine wetland.</title>
        <authorList>
            <person name="Sanchez-Porro C."/>
            <person name="Ventosa A."/>
            <person name="Amoozegar M."/>
        </authorList>
    </citation>
    <scope>NUCLEOTIDE SEQUENCE [LARGE SCALE GENOMIC DNA]</scope>
    <source>
        <strain evidence="1 2">GBPx2</strain>
    </source>
</reference>
<dbReference type="RefSeq" id="WP_166144444.1">
    <property type="nucleotide sequence ID" value="NZ_JAANYN010000002.1"/>
</dbReference>
<keyword evidence="2" id="KW-1185">Reference proteome</keyword>
<comment type="caution">
    <text evidence="1">The sequence shown here is derived from an EMBL/GenBank/DDBJ whole genome shotgun (WGS) entry which is preliminary data.</text>
</comment>
<protein>
    <submittedName>
        <fullName evidence="1">Uncharacterized protein</fullName>
    </submittedName>
</protein>
<accession>A0ABX0H8I6</accession>
<dbReference type="Proteomes" id="UP000649799">
    <property type="component" value="Unassembled WGS sequence"/>
</dbReference>
<proteinExistence type="predicted"/>
<sequence>MEAYIRVFAFIPIFSTALSSNEILEEILKGHMLNYKDKEYLVFEVASIKEPDQFGKIHTTYISKKEA</sequence>
<evidence type="ECO:0000313" key="2">
    <source>
        <dbReference type="Proteomes" id="UP000649799"/>
    </source>
</evidence>
<name>A0ABX0H8I6_9BACT</name>
<evidence type="ECO:0000313" key="1">
    <source>
        <dbReference type="EMBL" id="NHE56512.1"/>
    </source>
</evidence>
<organism evidence="1 2">
    <name type="scientific">Cyclobacterium plantarum</name>
    <dbReference type="NCBI Taxonomy" id="2716263"/>
    <lineage>
        <taxon>Bacteria</taxon>
        <taxon>Pseudomonadati</taxon>
        <taxon>Bacteroidota</taxon>
        <taxon>Cytophagia</taxon>
        <taxon>Cytophagales</taxon>
        <taxon>Cyclobacteriaceae</taxon>
        <taxon>Cyclobacterium</taxon>
    </lineage>
</organism>